<dbReference type="RefSeq" id="XP_066704197.1">
    <property type="nucleotide sequence ID" value="XM_066839133.1"/>
</dbReference>
<dbReference type="EMBL" id="JAQQWE010000002">
    <property type="protein sequence ID" value="KAK7962086.1"/>
    <property type="molecule type" value="Genomic_DNA"/>
</dbReference>
<feature type="region of interest" description="Disordered" evidence="1">
    <location>
        <begin position="1"/>
        <end position="21"/>
    </location>
</feature>
<protein>
    <submittedName>
        <fullName evidence="2">Uncharacterized protein</fullName>
    </submittedName>
</protein>
<dbReference type="GeneID" id="92072195"/>
<name>A0ABR1QQ66_9PEZI</name>
<evidence type="ECO:0000313" key="3">
    <source>
        <dbReference type="Proteomes" id="UP001391051"/>
    </source>
</evidence>
<organism evidence="2 3">
    <name type="scientific">Apiospora aurea</name>
    <dbReference type="NCBI Taxonomy" id="335848"/>
    <lineage>
        <taxon>Eukaryota</taxon>
        <taxon>Fungi</taxon>
        <taxon>Dikarya</taxon>
        <taxon>Ascomycota</taxon>
        <taxon>Pezizomycotina</taxon>
        <taxon>Sordariomycetes</taxon>
        <taxon>Xylariomycetidae</taxon>
        <taxon>Amphisphaeriales</taxon>
        <taxon>Apiosporaceae</taxon>
        <taxon>Apiospora</taxon>
    </lineage>
</organism>
<proteinExistence type="predicted"/>
<reference evidence="2 3" key="1">
    <citation type="submission" date="2023-01" db="EMBL/GenBank/DDBJ databases">
        <title>Analysis of 21 Apiospora genomes using comparative genomics revels a genus with tremendous synthesis potential of carbohydrate active enzymes and secondary metabolites.</title>
        <authorList>
            <person name="Sorensen T."/>
        </authorList>
    </citation>
    <scope>NUCLEOTIDE SEQUENCE [LARGE SCALE GENOMIC DNA]</scope>
    <source>
        <strain evidence="2 3">CBS 24483</strain>
    </source>
</reference>
<accession>A0ABR1QQ66</accession>
<comment type="caution">
    <text evidence="2">The sequence shown here is derived from an EMBL/GenBank/DDBJ whole genome shotgun (WGS) entry which is preliminary data.</text>
</comment>
<feature type="compositionally biased region" description="Polar residues" evidence="1">
    <location>
        <begin position="1"/>
        <end position="13"/>
    </location>
</feature>
<dbReference type="Proteomes" id="UP001391051">
    <property type="component" value="Unassembled WGS sequence"/>
</dbReference>
<sequence length="251" mass="29222">MSTSTPPLGSSELSEPGNWKGPMGDTCRQMHQTCFEEWGFVVYRCAYGNDEAWNRYMENFRAAIHEKLVSYKCEFMEQYVRWTVVEDELDLRAASKLRVRQRFVDWRNQNTVWRQAPELPKYIPRMPYEATLRLPRFTYCLHVDQDCLDTVDAHAAAKPTETEFEPGPMLVVALIDGDFVDHSSIDDYKCPPVEGCTEEYVGWQYMPVGLLPCFYNDHHYYTLESDVNIKYSRPPKISPFSIASMPLRNKG</sequence>
<keyword evidence="3" id="KW-1185">Reference proteome</keyword>
<evidence type="ECO:0000313" key="2">
    <source>
        <dbReference type="EMBL" id="KAK7962086.1"/>
    </source>
</evidence>
<gene>
    <name evidence="2" type="ORF">PG986_002911</name>
</gene>
<evidence type="ECO:0000256" key="1">
    <source>
        <dbReference type="SAM" id="MobiDB-lite"/>
    </source>
</evidence>